<dbReference type="AlphaFoldDB" id="A0A382G7I7"/>
<name>A0A382G7I7_9ZZZZ</name>
<gene>
    <name evidence="1" type="ORF">METZ01_LOCUS223418</name>
</gene>
<feature type="non-terminal residue" evidence="1">
    <location>
        <position position="212"/>
    </location>
</feature>
<sequence>MKKFFKYSLLAILLLVISNTATFWYMNRIPPQLKEPNYYKVYKNQDYLIEGKVGIFVSHLIMPEDIEPIEFHTLAMKTMQYIPWPFRYLFAKDRGSVLLDEEKFYEFDEFAPTKLVDSDGSEFDDDGIAYTDKFNAGLIEWIPPSENRHLDHGYFLMKDKKIGLPTVSSKLINKANTYYYSERGIAGGKIPHASGNYDIASKAIKKVHDKYG</sequence>
<organism evidence="1">
    <name type="scientific">marine metagenome</name>
    <dbReference type="NCBI Taxonomy" id="408172"/>
    <lineage>
        <taxon>unclassified sequences</taxon>
        <taxon>metagenomes</taxon>
        <taxon>ecological metagenomes</taxon>
    </lineage>
</organism>
<reference evidence="1" key="1">
    <citation type="submission" date="2018-05" db="EMBL/GenBank/DDBJ databases">
        <authorList>
            <person name="Lanie J.A."/>
            <person name="Ng W.-L."/>
            <person name="Kazmierczak K.M."/>
            <person name="Andrzejewski T.M."/>
            <person name="Davidsen T.M."/>
            <person name="Wayne K.J."/>
            <person name="Tettelin H."/>
            <person name="Glass J.I."/>
            <person name="Rusch D."/>
            <person name="Podicherti R."/>
            <person name="Tsui H.-C.T."/>
            <person name="Winkler M.E."/>
        </authorList>
    </citation>
    <scope>NUCLEOTIDE SEQUENCE</scope>
</reference>
<evidence type="ECO:0000313" key="1">
    <source>
        <dbReference type="EMBL" id="SVB70564.1"/>
    </source>
</evidence>
<proteinExistence type="predicted"/>
<accession>A0A382G7I7</accession>
<dbReference type="EMBL" id="UINC01053710">
    <property type="protein sequence ID" value="SVB70564.1"/>
    <property type="molecule type" value="Genomic_DNA"/>
</dbReference>
<protein>
    <submittedName>
        <fullName evidence="1">Uncharacterized protein</fullName>
    </submittedName>
</protein>